<dbReference type="EMBL" id="SRSO01000037">
    <property type="protein sequence ID" value="TGV00669.1"/>
    <property type="molecule type" value="Genomic_DNA"/>
</dbReference>
<comment type="caution">
    <text evidence="1">The sequence shown here is derived from an EMBL/GenBank/DDBJ whole genome shotgun (WGS) entry which is preliminary data.</text>
</comment>
<dbReference type="Proteomes" id="UP000307602">
    <property type="component" value="Unassembled WGS sequence"/>
</dbReference>
<keyword evidence="2" id="KW-1185">Reference proteome</keyword>
<organism evidence="1 2">
    <name type="scientific">Flavivirga rizhaonensis</name>
    <dbReference type="NCBI Taxonomy" id="2559571"/>
    <lineage>
        <taxon>Bacteria</taxon>
        <taxon>Pseudomonadati</taxon>
        <taxon>Bacteroidota</taxon>
        <taxon>Flavobacteriia</taxon>
        <taxon>Flavobacteriales</taxon>
        <taxon>Flavobacteriaceae</taxon>
        <taxon>Flavivirga</taxon>
    </lineage>
</organism>
<accession>A0A4S1DRZ2</accession>
<dbReference type="AlphaFoldDB" id="A0A4S1DRZ2"/>
<name>A0A4S1DRZ2_9FLAO</name>
<protein>
    <submittedName>
        <fullName evidence="1">IS110 family transposase</fullName>
    </submittedName>
</protein>
<gene>
    <name evidence="1" type="ORF">EM932_18840</name>
</gene>
<proteinExistence type="predicted"/>
<reference evidence="1 2" key="1">
    <citation type="submission" date="2019-04" db="EMBL/GenBank/DDBJ databases">
        <authorList>
            <person name="Liu A."/>
        </authorList>
    </citation>
    <scope>NUCLEOTIDE SEQUENCE [LARGE SCALE GENOMIC DNA]</scope>
    <source>
        <strain evidence="1 2">RZ03</strain>
    </source>
</reference>
<sequence>QRRVEQGKNKMSTLNIIRNKLLAKAFAVVARGTFYVDTMKYAS</sequence>
<evidence type="ECO:0000313" key="2">
    <source>
        <dbReference type="Proteomes" id="UP000307602"/>
    </source>
</evidence>
<evidence type="ECO:0000313" key="1">
    <source>
        <dbReference type="EMBL" id="TGV00669.1"/>
    </source>
</evidence>
<feature type="non-terminal residue" evidence="1">
    <location>
        <position position="1"/>
    </location>
</feature>